<evidence type="ECO:0000313" key="3">
    <source>
        <dbReference type="EMBL" id="TBW49379.1"/>
    </source>
</evidence>
<organism evidence="3 4">
    <name type="scientific">Marinobacter halodurans</name>
    <dbReference type="NCBI Taxonomy" id="2528979"/>
    <lineage>
        <taxon>Bacteria</taxon>
        <taxon>Pseudomonadati</taxon>
        <taxon>Pseudomonadota</taxon>
        <taxon>Gammaproteobacteria</taxon>
        <taxon>Pseudomonadales</taxon>
        <taxon>Marinobacteraceae</taxon>
        <taxon>Marinobacter</taxon>
    </lineage>
</organism>
<keyword evidence="1" id="KW-0472">Membrane</keyword>
<reference evidence="3 4" key="1">
    <citation type="submission" date="2019-02" db="EMBL/GenBank/DDBJ databases">
        <title>Marinobacter halodurans sp. nov., a marine bacterium isolated from sea tidal flat.</title>
        <authorList>
            <person name="Yoo Y."/>
            <person name="Lee D.W."/>
            <person name="Kim B.S."/>
            <person name="Kim J.-J."/>
        </authorList>
    </citation>
    <scope>NUCLEOTIDE SEQUENCE [LARGE SCALE GENOMIC DNA]</scope>
    <source>
        <strain evidence="3 4">YJ-S3-2</strain>
    </source>
</reference>
<evidence type="ECO:0000259" key="2">
    <source>
        <dbReference type="Pfam" id="PF01569"/>
    </source>
</evidence>
<proteinExistence type="predicted"/>
<protein>
    <submittedName>
        <fullName evidence="3">Phosphatase PAP2 family protein</fullName>
    </submittedName>
</protein>
<dbReference type="Proteomes" id="UP000313645">
    <property type="component" value="Unassembled WGS sequence"/>
</dbReference>
<dbReference type="EMBL" id="SJDL01000041">
    <property type="protein sequence ID" value="TBW49379.1"/>
    <property type="molecule type" value="Genomic_DNA"/>
</dbReference>
<evidence type="ECO:0000256" key="1">
    <source>
        <dbReference type="SAM" id="Phobius"/>
    </source>
</evidence>
<feature type="domain" description="Phosphatidic acid phosphatase type 2/haloperoxidase" evidence="2">
    <location>
        <begin position="94"/>
        <end position="223"/>
    </location>
</feature>
<feature type="transmembrane region" description="Helical" evidence="1">
    <location>
        <begin position="57"/>
        <end position="81"/>
    </location>
</feature>
<feature type="transmembrane region" description="Helical" evidence="1">
    <location>
        <begin position="93"/>
        <end position="111"/>
    </location>
</feature>
<keyword evidence="1" id="KW-1133">Transmembrane helix</keyword>
<accession>A0ABY1ZJ15</accession>
<feature type="transmembrane region" description="Helical" evidence="1">
    <location>
        <begin position="201"/>
        <end position="226"/>
    </location>
</feature>
<name>A0ABY1ZJ15_9GAMM</name>
<dbReference type="SUPFAM" id="SSF48317">
    <property type="entry name" value="Acid phosphatase/Vanadium-dependent haloperoxidase"/>
    <property type="match status" value="1"/>
</dbReference>
<feature type="transmembrane region" description="Helical" evidence="1">
    <location>
        <begin position="176"/>
        <end position="195"/>
    </location>
</feature>
<dbReference type="Gene3D" id="1.20.144.10">
    <property type="entry name" value="Phosphatidic acid phosphatase type 2/haloperoxidase"/>
    <property type="match status" value="1"/>
</dbReference>
<keyword evidence="4" id="KW-1185">Reference proteome</keyword>
<feature type="transmembrane region" description="Helical" evidence="1">
    <location>
        <begin position="151"/>
        <end position="169"/>
    </location>
</feature>
<sequence length="246" mass="27258">MISRRFFVVQTLGTLLFLVTVVLLCETTGLDMAVQDAFYQFDSQQWLLSKHDAVLRLLFYSGPKTVFILFAVTLLISLVALRNRPRVKRYRRGLLTVLIASLLTVGVVNLLKGVTNVPCPVNLMHYDGNYPYVTLLHRVAAAEHLKRIRCFPAGHASGGFALLSLFFLFRTKRNRMIAFNGAMALGWTLGLYKMLIGDHFLSHTLVTMGLAWLISVVVAGCVFGLARVEAPAAEVESDSLVGAKVN</sequence>
<dbReference type="RefSeq" id="WP_131483621.1">
    <property type="nucleotide sequence ID" value="NZ_SJDL01000041.1"/>
</dbReference>
<dbReference type="InterPro" id="IPR036938">
    <property type="entry name" value="PAP2/HPO_sf"/>
</dbReference>
<comment type="caution">
    <text evidence="3">The sequence shown here is derived from an EMBL/GenBank/DDBJ whole genome shotgun (WGS) entry which is preliminary data.</text>
</comment>
<dbReference type="CDD" id="cd03396">
    <property type="entry name" value="PAP2_like_6"/>
    <property type="match status" value="1"/>
</dbReference>
<dbReference type="InterPro" id="IPR000326">
    <property type="entry name" value="PAP2/HPO"/>
</dbReference>
<gene>
    <name evidence="3" type="ORF">EZI54_19840</name>
</gene>
<keyword evidence="1" id="KW-0812">Transmembrane</keyword>
<dbReference type="Pfam" id="PF01569">
    <property type="entry name" value="PAP2"/>
    <property type="match status" value="1"/>
</dbReference>
<evidence type="ECO:0000313" key="4">
    <source>
        <dbReference type="Proteomes" id="UP000313645"/>
    </source>
</evidence>